<dbReference type="AlphaFoldDB" id="Q6AVA2"/>
<evidence type="ECO:0000313" key="4">
    <source>
        <dbReference type="EMBL" id="AAT85088.1"/>
    </source>
</evidence>
<comment type="similarity">
    <text evidence="1">Belongs to the IUNH family.</text>
</comment>
<feature type="signal peptide" evidence="2">
    <location>
        <begin position="1"/>
        <end position="34"/>
    </location>
</feature>
<proteinExistence type="inferred from homology"/>
<protein>
    <recommendedName>
        <fullName evidence="3">Inosine/uridine-preferring nucleoside hydrolase domain-containing protein</fullName>
    </recommendedName>
</protein>
<reference evidence="5" key="1">
    <citation type="journal article" date="2005" name="Nature">
        <title>The map-based sequence of the rice genome.</title>
        <authorList>
            <consortium name="International rice genome sequencing project (IRGSP)"/>
            <person name="Matsumoto T."/>
            <person name="Wu J."/>
            <person name="Kanamori H."/>
            <person name="Katayose Y."/>
            <person name="Fujisawa M."/>
            <person name="Namiki N."/>
            <person name="Mizuno H."/>
            <person name="Yamamoto K."/>
            <person name="Antonio B.A."/>
            <person name="Baba T."/>
            <person name="Sakata K."/>
            <person name="Nagamura Y."/>
            <person name="Aoki H."/>
            <person name="Arikawa K."/>
            <person name="Arita K."/>
            <person name="Bito T."/>
            <person name="Chiden Y."/>
            <person name="Fujitsuka N."/>
            <person name="Fukunaka R."/>
            <person name="Hamada M."/>
            <person name="Harada C."/>
            <person name="Hayashi A."/>
            <person name="Hijishita S."/>
            <person name="Honda M."/>
            <person name="Hosokawa S."/>
            <person name="Ichikawa Y."/>
            <person name="Idonuma A."/>
            <person name="Iijima M."/>
            <person name="Ikeda M."/>
            <person name="Ikeno M."/>
            <person name="Ito K."/>
            <person name="Ito S."/>
            <person name="Ito T."/>
            <person name="Ito Y."/>
            <person name="Ito Y."/>
            <person name="Iwabuchi A."/>
            <person name="Kamiya K."/>
            <person name="Karasawa W."/>
            <person name="Kurita K."/>
            <person name="Katagiri S."/>
            <person name="Kikuta A."/>
            <person name="Kobayashi H."/>
            <person name="Kobayashi N."/>
            <person name="Machita K."/>
            <person name="Maehara T."/>
            <person name="Masukawa M."/>
            <person name="Mizubayashi T."/>
            <person name="Mukai Y."/>
            <person name="Nagasaki H."/>
            <person name="Nagata Y."/>
            <person name="Naito S."/>
            <person name="Nakashima M."/>
            <person name="Nakama Y."/>
            <person name="Nakamichi Y."/>
            <person name="Nakamura M."/>
            <person name="Meguro A."/>
            <person name="Negishi M."/>
            <person name="Ohta I."/>
            <person name="Ohta T."/>
            <person name="Okamoto M."/>
            <person name="Ono N."/>
            <person name="Saji S."/>
            <person name="Sakaguchi M."/>
            <person name="Sakai K."/>
            <person name="Shibata M."/>
            <person name="Shimokawa T."/>
            <person name="Song J."/>
            <person name="Takazaki Y."/>
            <person name="Terasawa K."/>
            <person name="Tsugane M."/>
            <person name="Tsuji K."/>
            <person name="Ueda S."/>
            <person name="Waki K."/>
            <person name="Yamagata H."/>
            <person name="Yamamoto M."/>
            <person name="Yamamoto S."/>
            <person name="Yamane H."/>
            <person name="Yoshiki S."/>
            <person name="Yoshihara R."/>
            <person name="Yukawa K."/>
            <person name="Zhong H."/>
            <person name="Yano M."/>
            <person name="Yuan Q."/>
            <person name="Ouyang S."/>
            <person name="Liu J."/>
            <person name="Jones K.M."/>
            <person name="Gansberger K."/>
            <person name="Moffat K."/>
            <person name="Hill J."/>
            <person name="Bera J."/>
            <person name="Fadrosh D."/>
            <person name="Jin S."/>
            <person name="Johri S."/>
            <person name="Kim M."/>
            <person name="Overton L."/>
            <person name="Reardon M."/>
            <person name="Tsitrin T."/>
            <person name="Vuong H."/>
            <person name="Weaver B."/>
            <person name="Ciecko A."/>
            <person name="Tallon L."/>
            <person name="Jackson J."/>
            <person name="Pai G."/>
            <person name="Aken S.V."/>
            <person name="Utterback T."/>
            <person name="Reidmuller S."/>
            <person name="Feldblyum T."/>
            <person name="Hsiao J."/>
            <person name="Zismann V."/>
            <person name="Iobst S."/>
            <person name="de Vazeille A.R."/>
            <person name="Buell C.R."/>
            <person name="Ying K."/>
            <person name="Li Y."/>
            <person name="Lu T."/>
            <person name="Huang Y."/>
            <person name="Zhao Q."/>
            <person name="Feng Q."/>
            <person name="Zhang L."/>
            <person name="Zhu J."/>
            <person name="Weng Q."/>
            <person name="Mu J."/>
            <person name="Lu Y."/>
            <person name="Fan D."/>
            <person name="Liu Y."/>
            <person name="Guan J."/>
            <person name="Zhang Y."/>
            <person name="Yu S."/>
            <person name="Liu X."/>
            <person name="Zhang Y."/>
            <person name="Hong G."/>
            <person name="Han B."/>
            <person name="Choisne N."/>
            <person name="Demange N."/>
            <person name="Orjeda G."/>
            <person name="Samain S."/>
            <person name="Cattolico L."/>
            <person name="Pelletier E."/>
            <person name="Couloux A."/>
            <person name="Segurens B."/>
            <person name="Wincker P."/>
            <person name="D'Hont A."/>
            <person name="Scarpelli C."/>
            <person name="Weissenbach J."/>
            <person name="Salanoubat M."/>
            <person name="Quetier F."/>
            <person name="Yu Y."/>
            <person name="Kim H.R."/>
            <person name="Rambo T."/>
            <person name="Currie J."/>
            <person name="Collura K."/>
            <person name="Luo M."/>
            <person name="Yang T."/>
            <person name="Ammiraju J.S.S."/>
            <person name="Engler F."/>
            <person name="Soderlund C."/>
            <person name="Wing R.A."/>
            <person name="Palmer L.E."/>
            <person name="de la Bastide M."/>
            <person name="Spiegel L."/>
            <person name="Nascimento L."/>
            <person name="Zutavern T."/>
            <person name="O'Shaughnessy A."/>
            <person name="Dike S."/>
            <person name="Dedhia N."/>
            <person name="Preston R."/>
            <person name="Balija V."/>
            <person name="McCombie W.R."/>
            <person name="Chow T."/>
            <person name="Chen H."/>
            <person name="Chung M."/>
            <person name="Chen C."/>
            <person name="Shaw J."/>
            <person name="Wu H."/>
            <person name="Hsiao K."/>
            <person name="Chao Y."/>
            <person name="Chu M."/>
            <person name="Cheng C."/>
            <person name="Hour A."/>
            <person name="Lee P."/>
            <person name="Lin S."/>
            <person name="Lin Y."/>
            <person name="Liou J."/>
            <person name="Liu S."/>
            <person name="Hsing Y."/>
            <person name="Raghuvanshi S."/>
            <person name="Mohanty A."/>
            <person name="Bharti A.K."/>
            <person name="Gaur A."/>
            <person name="Gupta V."/>
            <person name="Kumar D."/>
            <person name="Ravi V."/>
            <person name="Vij S."/>
            <person name="Kapur A."/>
            <person name="Khurana P."/>
            <person name="Khurana P."/>
            <person name="Khurana J.P."/>
            <person name="Tyagi A.K."/>
            <person name="Gaikwad K."/>
            <person name="Singh A."/>
            <person name="Dalal V."/>
            <person name="Srivastava S."/>
            <person name="Dixit A."/>
            <person name="Pal A.K."/>
            <person name="Ghazi I.A."/>
            <person name="Yadav M."/>
            <person name="Pandit A."/>
            <person name="Bhargava A."/>
            <person name="Sureshbabu K."/>
            <person name="Batra K."/>
            <person name="Sharma T.R."/>
            <person name="Mohapatra T."/>
            <person name="Singh N.K."/>
            <person name="Messing J."/>
            <person name="Nelson A.B."/>
            <person name="Fuks G."/>
            <person name="Kavchok S."/>
            <person name="Keizer G."/>
            <person name="Linton E."/>
            <person name="Llaca V."/>
            <person name="Song R."/>
            <person name="Tanyolac B."/>
            <person name="Young S."/>
            <person name="Ho-Il K."/>
            <person name="Hahn J.H."/>
            <person name="Sangsakoo G."/>
            <person name="Vanavichit A."/>
            <person name="de Mattos Luiz.A.T."/>
            <person name="Zimmer P.D."/>
            <person name="Malone G."/>
            <person name="Dellagostin O."/>
            <person name="de Oliveira A.C."/>
            <person name="Bevan M."/>
            <person name="Bancroft I."/>
            <person name="Minx P."/>
            <person name="Cordum H."/>
            <person name="Wilson R."/>
            <person name="Cheng Z."/>
            <person name="Jin W."/>
            <person name="Jiang J."/>
            <person name="Leong S.A."/>
            <person name="Iwama H."/>
            <person name="Gojobori T."/>
            <person name="Itoh T."/>
            <person name="Niimura Y."/>
            <person name="Fujii Y."/>
            <person name="Habara T."/>
            <person name="Sakai H."/>
            <person name="Sato Y."/>
            <person name="Wilson G."/>
            <person name="Kumar K."/>
            <person name="McCouch S."/>
            <person name="Juretic N."/>
            <person name="Hoen D."/>
            <person name="Wright S."/>
            <person name="Bruskiewich R."/>
            <person name="Bureau T."/>
            <person name="Miyao A."/>
            <person name="Hirochika H."/>
            <person name="Nishikawa T."/>
            <person name="Kadowaki K."/>
            <person name="Sugiura M."/>
            <person name="Burr B."/>
            <person name="Sasaki T."/>
        </authorList>
    </citation>
    <scope>NUCLEOTIDE SEQUENCE [LARGE SCALE GENOMIC DNA]</scope>
    <source>
        <strain evidence="5">cv. Nipponbare</strain>
    </source>
</reference>
<dbReference type="GO" id="GO:0016799">
    <property type="term" value="F:hydrolase activity, hydrolyzing N-glycosyl compounds"/>
    <property type="evidence" value="ECO:0007669"/>
    <property type="project" value="InterPro"/>
</dbReference>
<feature type="domain" description="Inosine/uridine-preferring nucleoside hydrolase" evidence="3">
    <location>
        <begin position="62"/>
        <end position="285"/>
    </location>
</feature>
<reference evidence="5" key="2">
    <citation type="journal article" date="2008" name="Nucleic Acids Res.">
        <title>The rice annotation project database (RAP-DB): 2008 update.</title>
        <authorList>
            <consortium name="The rice annotation project (RAP)"/>
        </authorList>
    </citation>
    <scope>GENOME REANNOTATION</scope>
    <source>
        <strain evidence="5">cv. Nipponbare</strain>
    </source>
</reference>
<dbReference type="InterPro" id="IPR001910">
    <property type="entry name" value="Inosine/uridine_hydrolase_dom"/>
</dbReference>
<dbReference type="Proteomes" id="UP000000763">
    <property type="component" value="Chromosome 5"/>
</dbReference>
<organism evidence="4 5">
    <name type="scientific">Oryza sativa subsp. japonica</name>
    <name type="common">Rice</name>
    <dbReference type="NCBI Taxonomy" id="39947"/>
    <lineage>
        <taxon>Eukaryota</taxon>
        <taxon>Viridiplantae</taxon>
        <taxon>Streptophyta</taxon>
        <taxon>Embryophyta</taxon>
        <taxon>Tracheophyta</taxon>
        <taxon>Spermatophyta</taxon>
        <taxon>Magnoliopsida</taxon>
        <taxon>Liliopsida</taxon>
        <taxon>Poales</taxon>
        <taxon>Poaceae</taxon>
        <taxon>BOP clade</taxon>
        <taxon>Oryzoideae</taxon>
        <taxon>Oryzeae</taxon>
        <taxon>Oryzinae</taxon>
        <taxon>Oryza</taxon>
        <taxon>Oryza sativa</taxon>
    </lineage>
</organism>
<sequence>MSPAEKAKRRAKMWRTAATAAAVLLLVAVGAAPAASGVAAGGAGRATAAAAAAAAAAKPRRILVDTDMDTDDLFALLYLLKQNRSEFDVKAITINANEWSDAGHAVNHLYDLLHMMGRDDIPVGVGGDGGVSDSGALRGPDVGGYLPLIDQGTSTAGGCRYRQAVPAGRGGRLDVDTNSGVRRGFLPQGRRRYRPVTQPTAQRVMADTVSGGPTTVLLFGAHTNLALLLMAHPRLARNIDRVYVSGGAVRAADPAGNLFTAFATNPFAEFNIFGDPFAAYQVFRSP</sequence>
<evidence type="ECO:0000256" key="2">
    <source>
        <dbReference type="SAM" id="SignalP"/>
    </source>
</evidence>
<dbReference type="EMBL" id="AC104708">
    <property type="protein sequence ID" value="AAT85088.1"/>
    <property type="molecule type" value="Genomic_DNA"/>
</dbReference>
<feature type="chain" id="PRO_5004271014" description="Inosine/uridine-preferring nucleoside hydrolase domain-containing protein" evidence="2">
    <location>
        <begin position="35"/>
        <end position="286"/>
    </location>
</feature>
<evidence type="ECO:0000256" key="1">
    <source>
        <dbReference type="ARBA" id="ARBA00009176"/>
    </source>
</evidence>
<dbReference type="PANTHER" id="PTHR46692:SF5">
    <property type="entry name" value="OS05G0406100 PROTEIN"/>
    <property type="match status" value="1"/>
</dbReference>
<dbReference type="SUPFAM" id="SSF53590">
    <property type="entry name" value="Nucleoside hydrolase"/>
    <property type="match status" value="1"/>
</dbReference>
<dbReference type="Pfam" id="PF01156">
    <property type="entry name" value="IU_nuc_hydro"/>
    <property type="match status" value="1"/>
</dbReference>
<keyword evidence="2" id="KW-0732">Signal</keyword>
<name>Q6AVA2_ORYSJ</name>
<evidence type="ECO:0000259" key="3">
    <source>
        <dbReference type="Pfam" id="PF01156"/>
    </source>
</evidence>
<dbReference type="Gene3D" id="3.90.245.10">
    <property type="entry name" value="Ribonucleoside hydrolase-like"/>
    <property type="match status" value="1"/>
</dbReference>
<dbReference type="InterPro" id="IPR036452">
    <property type="entry name" value="Ribo_hydro-like"/>
</dbReference>
<accession>Q6AVA2</accession>
<gene>
    <name evidence="4" type="primary">OJ1174_H11.11</name>
</gene>
<dbReference type="PANTHER" id="PTHR46692">
    <property type="entry name" value="INOSINE-URIDINE PREFERRING NUCLEOSIDE HYDROLASE FAMILY PROTEIN"/>
    <property type="match status" value="1"/>
</dbReference>
<evidence type="ECO:0000313" key="5">
    <source>
        <dbReference type="Proteomes" id="UP000000763"/>
    </source>
</evidence>